<dbReference type="EMBL" id="JAKWFO010000005">
    <property type="protein sequence ID" value="KAI9636140.1"/>
    <property type="molecule type" value="Genomic_DNA"/>
</dbReference>
<proteinExistence type="predicted"/>
<dbReference type="Proteomes" id="UP001164286">
    <property type="component" value="Unassembled WGS sequence"/>
</dbReference>
<protein>
    <submittedName>
        <fullName evidence="1">Uncharacterized protein</fullName>
    </submittedName>
</protein>
<dbReference type="AlphaFoldDB" id="A0AA38H9P0"/>
<evidence type="ECO:0000313" key="1">
    <source>
        <dbReference type="EMBL" id="KAI9636140.1"/>
    </source>
</evidence>
<keyword evidence="2" id="KW-1185">Reference proteome</keyword>
<name>A0AA38H9P0_9TREE</name>
<dbReference type="GeneID" id="77727916"/>
<dbReference type="RefSeq" id="XP_052945917.1">
    <property type="nucleotide sequence ID" value="XM_053088711.1"/>
</dbReference>
<accession>A0AA38H9P0</accession>
<gene>
    <name evidence="1" type="ORF">MKK02DRAFT_33405</name>
</gene>
<organism evidence="1 2">
    <name type="scientific">Dioszegia hungarica</name>
    <dbReference type="NCBI Taxonomy" id="4972"/>
    <lineage>
        <taxon>Eukaryota</taxon>
        <taxon>Fungi</taxon>
        <taxon>Dikarya</taxon>
        <taxon>Basidiomycota</taxon>
        <taxon>Agaricomycotina</taxon>
        <taxon>Tremellomycetes</taxon>
        <taxon>Tremellales</taxon>
        <taxon>Bulleribasidiaceae</taxon>
        <taxon>Dioszegia</taxon>
    </lineage>
</organism>
<sequence length="226" mass="25100">MSFGTTTASPTAHQQLLAEIEELSKHSSFCNRLFLPDPLSHPVHVYSDEVLGLNSGKPWIEDLDKWTDRVVEALVYQSDTTEWLRDDHKTLLTAGNALDQIAILYLLSKFRDTTTGTSQWNSLASSRARGDLRKRLMDGYASIVEATTAIASEAETIRGSPSGWTEGKARCPNVADLMKADPPSAHAQRLRESVKALGTDLNDSVRVLLEQGLREKFCVRKLPVDY</sequence>
<comment type="caution">
    <text evidence="1">The sequence shown here is derived from an EMBL/GenBank/DDBJ whole genome shotgun (WGS) entry which is preliminary data.</text>
</comment>
<reference evidence="1" key="1">
    <citation type="journal article" date="2022" name="G3 (Bethesda)">
        <title>High quality genome of the basidiomycete yeast Dioszegia hungarica PDD-24b-2 isolated from cloud water.</title>
        <authorList>
            <person name="Jarrige D."/>
            <person name="Haridas S."/>
            <person name="Bleykasten-Grosshans C."/>
            <person name="Joly M."/>
            <person name="Nadalig T."/>
            <person name="Sancelme M."/>
            <person name="Vuilleumier S."/>
            <person name="Grigoriev I.V."/>
            <person name="Amato P."/>
            <person name="Bringel F."/>
        </authorList>
    </citation>
    <scope>NUCLEOTIDE SEQUENCE</scope>
    <source>
        <strain evidence="1">PDD-24b-2</strain>
    </source>
</reference>
<evidence type="ECO:0000313" key="2">
    <source>
        <dbReference type="Proteomes" id="UP001164286"/>
    </source>
</evidence>